<keyword evidence="4" id="KW-1185">Reference proteome</keyword>
<dbReference type="PANTHER" id="PTHR11079">
    <property type="entry name" value="CYTOSINE DEAMINASE FAMILY MEMBER"/>
    <property type="match status" value="1"/>
</dbReference>
<dbReference type="GO" id="GO:0008033">
    <property type="term" value="P:tRNA processing"/>
    <property type="evidence" value="ECO:0007669"/>
    <property type="project" value="UniProtKB-KW"/>
</dbReference>
<feature type="domain" description="CMP/dCMP-type deaminase" evidence="2">
    <location>
        <begin position="10"/>
        <end position="136"/>
    </location>
</feature>
<dbReference type="AlphaFoldDB" id="A0ABD3KKD5"/>
<dbReference type="PANTHER" id="PTHR11079:SF149">
    <property type="entry name" value="TRNA-SPECIFIC ADENOSINE DEAMINASE 2"/>
    <property type="match status" value="1"/>
</dbReference>
<evidence type="ECO:0000256" key="1">
    <source>
        <dbReference type="ARBA" id="ARBA00022801"/>
    </source>
</evidence>
<reference evidence="3 4" key="1">
    <citation type="submission" date="2024-11" db="EMBL/GenBank/DDBJ databases">
        <title>Chromosome-level genome assembly of Eucalyptus globulus Labill. provides insights into its genome evolution.</title>
        <authorList>
            <person name="Li X."/>
        </authorList>
    </citation>
    <scope>NUCLEOTIDE SEQUENCE [LARGE SCALE GENOMIC DNA]</scope>
    <source>
        <strain evidence="3">CL2024</strain>
        <tissue evidence="3">Fresh tender leaves</tissue>
    </source>
</reference>
<name>A0ABD3KKD5_EUCGL</name>
<dbReference type="InterPro" id="IPR016193">
    <property type="entry name" value="Cytidine_deaminase-like"/>
</dbReference>
<dbReference type="EMBL" id="JBJKBG010000005">
    <property type="protein sequence ID" value="KAL3739692.1"/>
    <property type="molecule type" value="Genomic_DNA"/>
</dbReference>
<evidence type="ECO:0000259" key="2">
    <source>
        <dbReference type="PROSITE" id="PS51747"/>
    </source>
</evidence>
<dbReference type="InterPro" id="IPR002125">
    <property type="entry name" value="CMP_dCMP_dom"/>
</dbReference>
<sequence>MEFPLLRVNDSLLRFVLGFVQLAKVALDSLKVPVGCLIVEEVHLTATGRNSTNETGNATRHGETEALDVFIEERTGFSSAEVAEKFSACSLYVTCESCIMCAAAKSIIGMKEVYYGCTNDIFGGCGSILSFYSCSSEVCNSPNLGNSSFQKCQEVKLKLFLPFPALFSFIFKINVTC</sequence>
<dbReference type="Proteomes" id="UP001634007">
    <property type="component" value="Unassembled WGS sequence"/>
</dbReference>
<evidence type="ECO:0000313" key="4">
    <source>
        <dbReference type="Proteomes" id="UP001634007"/>
    </source>
</evidence>
<evidence type="ECO:0000313" key="3">
    <source>
        <dbReference type="EMBL" id="KAL3739692.1"/>
    </source>
</evidence>
<proteinExistence type="predicted"/>
<dbReference type="PROSITE" id="PS51747">
    <property type="entry name" value="CYT_DCMP_DEAMINASES_2"/>
    <property type="match status" value="1"/>
</dbReference>
<protein>
    <recommendedName>
        <fullName evidence="2">CMP/dCMP-type deaminase domain-containing protein</fullName>
    </recommendedName>
</protein>
<dbReference type="Pfam" id="PF00383">
    <property type="entry name" value="dCMP_cyt_deam_1"/>
    <property type="match status" value="1"/>
</dbReference>
<comment type="caution">
    <text evidence="3">The sequence shown here is derived from an EMBL/GenBank/DDBJ whole genome shotgun (WGS) entry which is preliminary data.</text>
</comment>
<dbReference type="SUPFAM" id="SSF53927">
    <property type="entry name" value="Cytidine deaminase-like"/>
    <property type="match status" value="1"/>
</dbReference>
<dbReference type="CDD" id="cd01285">
    <property type="entry name" value="nucleoside_deaminase"/>
    <property type="match status" value="1"/>
</dbReference>
<organism evidence="3 4">
    <name type="scientific">Eucalyptus globulus</name>
    <name type="common">Tasmanian blue gum</name>
    <dbReference type="NCBI Taxonomy" id="34317"/>
    <lineage>
        <taxon>Eukaryota</taxon>
        <taxon>Viridiplantae</taxon>
        <taxon>Streptophyta</taxon>
        <taxon>Embryophyta</taxon>
        <taxon>Tracheophyta</taxon>
        <taxon>Spermatophyta</taxon>
        <taxon>Magnoliopsida</taxon>
        <taxon>eudicotyledons</taxon>
        <taxon>Gunneridae</taxon>
        <taxon>Pentapetalae</taxon>
        <taxon>rosids</taxon>
        <taxon>malvids</taxon>
        <taxon>Myrtales</taxon>
        <taxon>Myrtaceae</taxon>
        <taxon>Myrtoideae</taxon>
        <taxon>Eucalypteae</taxon>
        <taxon>Eucalyptus</taxon>
    </lineage>
</organism>
<dbReference type="GO" id="GO:0046872">
    <property type="term" value="F:metal ion binding"/>
    <property type="evidence" value="ECO:0007669"/>
    <property type="project" value="UniProtKB-KW"/>
</dbReference>
<gene>
    <name evidence="3" type="ORF">ACJRO7_021023</name>
</gene>
<accession>A0ABD3KKD5</accession>
<keyword evidence="1" id="KW-0378">Hydrolase</keyword>
<dbReference type="GO" id="GO:0052717">
    <property type="term" value="F:tRNA-specific adenosine-34 deaminase activity"/>
    <property type="evidence" value="ECO:0007669"/>
    <property type="project" value="UniProtKB-EC"/>
</dbReference>
<dbReference type="Gene3D" id="3.40.140.10">
    <property type="entry name" value="Cytidine Deaminase, domain 2"/>
    <property type="match status" value="1"/>
</dbReference>